<evidence type="ECO:0000259" key="2">
    <source>
        <dbReference type="Pfam" id="PF02272"/>
    </source>
</evidence>
<dbReference type="Gene3D" id="3.10.310.30">
    <property type="match status" value="1"/>
</dbReference>
<dbReference type="SUPFAM" id="SSF64182">
    <property type="entry name" value="DHH phosphoesterases"/>
    <property type="match status" value="1"/>
</dbReference>
<dbReference type="EMBL" id="ACIP02000002">
    <property type="protein sequence ID" value="EEP28448.1"/>
    <property type="molecule type" value="Genomic_DNA"/>
</dbReference>
<dbReference type="InterPro" id="IPR051319">
    <property type="entry name" value="Oligoribo/pAp-PDE_c-di-AMP_PDE"/>
</dbReference>
<feature type="domain" description="DDH" evidence="1">
    <location>
        <begin position="14"/>
        <end position="152"/>
    </location>
</feature>
<keyword evidence="4" id="KW-1185">Reference proteome</keyword>
<name>C4GBF5_9FIRM</name>
<evidence type="ECO:0000259" key="1">
    <source>
        <dbReference type="Pfam" id="PF01368"/>
    </source>
</evidence>
<dbReference type="GO" id="GO:0003676">
    <property type="term" value="F:nucleic acid binding"/>
    <property type="evidence" value="ECO:0007669"/>
    <property type="project" value="InterPro"/>
</dbReference>
<dbReference type="Proteomes" id="UP000003494">
    <property type="component" value="Unassembled WGS sequence"/>
</dbReference>
<dbReference type="Pfam" id="PF02272">
    <property type="entry name" value="DHHA1"/>
    <property type="match status" value="1"/>
</dbReference>
<evidence type="ECO:0000313" key="4">
    <source>
        <dbReference type="Proteomes" id="UP000003494"/>
    </source>
</evidence>
<dbReference type="STRING" id="626523.GCWU000342_01256"/>
<dbReference type="Pfam" id="PF01368">
    <property type="entry name" value="DHH"/>
    <property type="match status" value="1"/>
</dbReference>
<dbReference type="AlphaFoldDB" id="C4GBF5"/>
<sequence length="315" mass="35104">MRKIDEVIQGHRVIGITAHIRPDGDAIGSCLGLWNYLTKKYPDRDIRVYLDPLPDKFLFLPGASQVRQVGEERKFDLFITLDCGAIDRIGPAARYFYAAKETVCVDHHVRMGDFARINYIFPDASSTSELIFDLIDQEMLDDKIAQCLYMGIAHDTGLFQYSCTSEKTMRIAGRLMSTGIDYSWIIDATFSARSFAQNRVLGHALDKARLYANGSFVASYITKEEMDAYGVAASDLDQIVSQLRVTKGVEVACFLYQVGEDDFKVSFRSNGRIDVAALAMEYGGGGHVRAAGCNTALEPKEAIRLFADRVEDLLS</sequence>
<dbReference type="Gene3D" id="3.90.1640.10">
    <property type="entry name" value="inorganic pyrophosphatase (n-terminal core)"/>
    <property type="match status" value="1"/>
</dbReference>
<protein>
    <submittedName>
        <fullName evidence="3">DHHA1 domain protein</fullName>
    </submittedName>
</protein>
<feature type="domain" description="DHHA1" evidence="2">
    <location>
        <begin position="215"/>
        <end position="313"/>
    </location>
</feature>
<reference evidence="3" key="1">
    <citation type="submission" date="2009-04" db="EMBL/GenBank/DDBJ databases">
        <authorList>
            <person name="Weinstock G."/>
            <person name="Sodergren E."/>
            <person name="Clifton S."/>
            <person name="Fulton L."/>
            <person name="Fulton B."/>
            <person name="Courtney L."/>
            <person name="Fronick C."/>
            <person name="Harrison M."/>
            <person name="Strong C."/>
            <person name="Farmer C."/>
            <person name="Delahaunty K."/>
            <person name="Markovic C."/>
            <person name="Hall O."/>
            <person name="Minx P."/>
            <person name="Tomlinson C."/>
            <person name="Mitreva M."/>
            <person name="Nelson J."/>
            <person name="Hou S."/>
            <person name="Wollam A."/>
            <person name="Pepin K.H."/>
            <person name="Johnson M."/>
            <person name="Bhonagiri V."/>
            <person name="Nash W.E."/>
            <person name="Warren W."/>
            <person name="Chinwalla A."/>
            <person name="Mardis E.R."/>
            <person name="Wilson R.K."/>
        </authorList>
    </citation>
    <scope>NUCLEOTIDE SEQUENCE [LARGE SCALE GENOMIC DNA]</scope>
    <source>
        <strain evidence="3">DSM 14600</strain>
    </source>
</reference>
<proteinExistence type="predicted"/>
<accession>C4GBF5</accession>
<dbReference type="eggNOG" id="COG0618">
    <property type="taxonomic scope" value="Bacteria"/>
</dbReference>
<dbReference type="RefSeq" id="WP_006906266.1">
    <property type="nucleotide sequence ID" value="NZ_GG665866.1"/>
</dbReference>
<dbReference type="HOGENOM" id="CLU_039720_0_0_9"/>
<dbReference type="PANTHER" id="PTHR47618">
    <property type="entry name" value="BIFUNCTIONAL OLIGORIBONUCLEASE AND PAP PHOSPHATASE NRNA"/>
    <property type="match status" value="1"/>
</dbReference>
<dbReference type="PANTHER" id="PTHR47618:SF1">
    <property type="entry name" value="BIFUNCTIONAL OLIGORIBONUCLEASE AND PAP PHOSPHATASE NRNA"/>
    <property type="match status" value="1"/>
</dbReference>
<dbReference type="InterPro" id="IPR001667">
    <property type="entry name" value="DDH_dom"/>
</dbReference>
<evidence type="ECO:0000313" key="3">
    <source>
        <dbReference type="EMBL" id="EEP28448.1"/>
    </source>
</evidence>
<dbReference type="InterPro" id="IPR003156">
    <property type="entry name" value="DHHA1_dom"/>
</dbReference>
<gene>
    <name evidence="3" type="ORF">GCWU000342_01256</name>
</gene>
<dbReference type="InterPro" id="IPR038763">
    <property type="entry name" value="DHH_sf"/>
</dbReference>
<comment type="caution">
    <text evidence="3">The sequence shown here is derived from an EMBL/GenBank/DDBJ whole genome shotgun (WGS) entry which is preliminary data.</text>
</comment>
<organism evidence="3 4">
    <name type="scientific">Shuttleworthella satelles DSM 14600</name>
    <dbReference type="NCBI Taxonomy" id="626523"/>
    <lineage>
        <taxon>Bacteria</taxon>
        <taxon>Bacillati</taxon>
        <taxon>Bacillota</taxon>
        <taxon>Clostridia</taxon>
        <taxon>Lachnospirales</taxon>
        <taxon>Lachnospiraceae</taxon>
        <taxon>Shuttleworthella</taxon>
    </lineage>
</organism>